<dbReference type="PROSITE" id="PS50929">
    <property type="entry name" value="ABC_TM1F"/>
    <property type="match status" value="1"/>
</dbReference>
<keyword evidence="8 11" id="KW-0472">Membrane</keyword>
<dbReference type="eggNOG" id="COG2274">
    <property type="taxonomic scope" value="Bacteria"/>
</dbReference>
<dbReference type="EMBL" id="FOAZ01000017">
    <property type="protein sequence ID" value="SEM04004.1"/>
    <property type="molecule type" value="Genomic_DNA"/>
</dbReference>
<dbReference type="FunFam" id="3.40.50.300:FF:000299">
    <property type="entry name" value="ABC transporter ATP-binding protein/permease"/>
    <property type="match status" value="1"/>
</dbReference>
<evidence type="ECO:0000256" key="5">
    <source>
        <dbReference type="ARBA" id="ARBA00022741"/>
    </source>
</evidence>
<name>A0A1H7V4E7_STRJI</name>
<dbReference type="InterPro" id="IPR039421">
    <property type="entry name" value="Type_1_exporter"/>
</dbReference>
<evidence type="ECO:0000259" key="12">
    <source>
        <dbReference type="PROSITE" id="PS50893"/>
    </source>
</evidence>
<keyword evidence="5" id="KW-0547">Nucleotide-binding</keyword>
<dbReference type="GO" id="GO:0005524">
    <property type="term" value="F:ATP binding"/>
    <property type="evidence" value="ECO:0007669"/>
    <property type="project" value="UniProtKB-KW"/>
</dbReference>
<comment type="similarity">
    <text evidence="9">Belongs to the ABC transporter superfamily. Lipid exporter (TC 3.A.1.106) family.</text>
</comment>
<dbReference type="GO" id="GO:0034040">
    <property type="term" value="F:ATPase-coupled lipid transmembrane transporter activity"/>
    <property type="evidence" value="ECO:0007669"/>
    <property type="project" value="TreeGrafter"/>
</dbReference>
<feature type="domain" description="ABC transporter" evidence="12">
    <location>
        <begin position="736"/>
        <end position="968"/>
    </location>
</feature>
<dbReference type="PANTHER" id="PTHR24221">
    <property type="entry name" value="ATP-BINDING CASSETTE SUB-FAMILY B"/>
    <property type="match status" value="1"/>
</dbReference>
<evidence type="ECO:0000259" key="13">
    <source>
        <dbReference type="PROSITE" id="PS50929"/>
    </source>
</evidence>
<keyword evidence="4 11" id="KW-0812">Transmembrane</keyword>
<evidence type="ECO:0000313" key="14">
    <source>
        <dbReference type="EMBL" id="SEM04004.1"/>
    </source>
</evidence>
<gene>
    <name evidence="14" type="ORF">SAMN05414137_11770</name>
</gene>
<dbReference type="SUPFAM" id="SSF52540">
    <property type="entry name" value="P-loop containing nucleoside triphosphate hydrolases"/>
    <property type="match status" value="1"/>
</dbReference>
<dbReference type="GO" id="GO:0140359">
    <property type="term" value="F:ABC-type transporter activity"/>
    <property type="evidence" value="ECO:0007669"/>
    <property type="project" value="InterPro"/>
</dbReference>
<dbReference type="InterPro" id="IPR003439">
    <property type="entry name" value="ABC_transporter-like_ATP-bd"/>
</dbReference>
<dbReference type="SUPFAM" id="SSF90123">
    <property type="entry name" value="ABC transporter transmembrane region"/>
    <property type="match status" value="1"/>
</dbReference>
<keyword evidence="15" id="KW-1185">Reference proteome</keyword>
<dbReference type="InterPro" id="IPR027417">
    <property type="entry name" value="P-loop_NTPase"/>
</dbReference>
<feature type="region of interest" description="Disordered" evidence="10">
    <location>
        <begin position="243"/>
        <end position="279"/>
    </location>
</feature>
<evidence type="ECO:0000256" key="9">
    <source>
        <dbReference type="ARBA" id="ARBA00061644"/>
    </source>
</evidence>
<keyword evidence="7 11" id="KW-1133">Transmembrane helix</keyword>
<dbReference type="Pfam" id="PF00664">
    <property type="entry name" value="ABC_membrane"/>
    <property type="match status" value="1"/>
</dbReference>
<dbReference type="Proteomes" id="UP000183015">
    <property type="component" value="Unassembled WGS sequence"/>
</dbReference>
<dbReference type="AlphaFoldDB" id="A0A1H7V4E7"/>
<feature type="transmembrane region" description="Helical" evidence="11">
    <location>
        <begin position="645"/>
        <end position="666"/>
    </location>
</feature>
<feature type="transmembrane region" description="Helical" evidence="11">
    <location>
        <begin position="678"/>
        <end position="706"/>
    </location>
</feature>
<evidence type="ECO:0000256" key="2">
    <source>
        <dbReference type="ARBA" id="ARBA00022448"/>
    </source>
</evidence>
<evidence type="ECO:0000256" key="11">
    <source>
        <dbReference type="SAM" id="Phobius"/>
    </source>
</evidence>
<evidence type="ECO:0000256" key="1">
    <source>
        <dbReference type="ARBA" id="ARBA00004651"/>
    </source>
</evidence>
<dbReference type="GO" id="GO:0005886">
    <property type="term" value="C:plasma membrane"/>
    <property type="evidence" value="ECO:0007669"/>
    <property type="project" value="UniProtKB-SubCell"/>
</dbReference>
<keyword evidence="2" id="KW-0813">Transport</keyword>
<dbReference type="PROSITE" id="PS00211">
    <property type="entry name" value="ABC_TRANSPORTER_1"/>
    <property type="match status" value="1"/>
</dbReference>
<evidence type="ECO:0000256" key="4">
    <source>
        <dbReference type="ARBA" id="ARBA00022692"/>
    </source>
</evidence>
<dbReference type="PANTHER" id="PTHR24221:SF654">
    <property type="entry name" value="ATP-BINDING CASSETTE SUB-FAMILY B MEMBER 6"/>
    <property type="match status" value="1"/>
</dbReference>
<feature type="transmembrane region" description="Helical" evidence="11">
    <location>
        <begin position="423"/>
        <end position="447"/>
    </location>
</feature>
<dbReference type="Gene3D" id="3.40.50.300">
    <property type="entry name" value="P-loop containing nucleotide triphosphate hydrolases"/>
    <property type="match status" value="1"/>
</dbReference>
<feature type="region of interest" description="Disordered" evidence="10">
    <location>
        <begin position="303"/>
        <end position="323"/>
    </location>
</feature>
<evidence type="ECO:0000256" key="10">
    <source>
        <dbReference type="SAM" id="MobiDB-lite"/>
    </source>
</evidence>
<reference evidence="15" key="1">
    <citation type="submission" date="2016-10" db="EMBL/GenBank/DDBJ databases">
        <authorList>
            <person name="Varghese N."/>
        </authorList>
    </citation>
    <scope>NUCLEOTIDE SEQUENCE [LARGE SCALE GENOMIC DNA]</scope>
    <source>
        <strain evidence="15">DSM 45096 / BCRC 16803 / CGMCC 4.1857 / CIP 109030 / JCM 12277 / KCTC 19219 / NBRC 100920 / 33214</strain>
    </source>
</reference>
<sequence>MTSVHPPVHADASGLTTLATLGTLGTLGTPVDCTGLRRLSLEGPDVVWLVVAGAMDLFAVDEALQGRWQPLGRLEPGELLPGPAVGPRHTLVGRPLPGCVLHRIQLRELFFHPHHSPEWSGYGAGGLLSPLEDAFAQGVGHGLRLLFEACADGWDFREFADEDIQWLSLAPGSLVHGAVHGHATARDLFIEPTTWQRLVDQQSRLLFALDRWIDELERAHQDRAEAGVQAGAAARAQADRALLTSLSGSPRDRSQRKRSDHDRSDHGRGGDRSATAPATDDATLTACRLVAAAAGIVITTPVTGAPAEDGADGADDRQSPVERLATASRFRTRPVRLSGRWWREDAGPLLGFRAGSGAPGALLWRRGGYTWVDPTTRRRSRISESNADHFAPEALLFHRPLPEQPLTLWRLLRFSLHGTRADLYRLVLSGLVAVALGTLVPLATGQVLGTYVPNAESDAVVRTSVAILATTLVSAAFLLMENVSILRLEGRVEATLQPAVWDRLLRLPTRFFAGRSTGELASAAMGISAIRRILSGVSSVAVQAGTVAVVNLVLLLGYSVPLTLAALAVLVVIGAVFLGLGLWQLRHQRALTTLTNKLNNRAFQTLRGLPKLRVAGAEDFAYGAWATEFARSRELQRRVGRIRNLTTVCSAVYLPLCMLGLFALLAGPARGALSASGFLTFASSLTMVLTSVTQLTGSLLAVAAALPLFEQLRPVLDAAPEVPGGSALPGTLSGAIEVANLSFRYDEDGPLVLHDLSFRIEPGEFVAVVGASGCGKSTLLRLLVGFERPTTGAVRYDGQDLAGLDRAAVRRQLGVVLQDAQPFGGSILDCVRGTEPHTVEEVWEAVAMAGLAEDVRAMPMGLHTVLADGGGTVSGGQRQRLMIAQALVRRPRILLFDEATSALDNETQGIVTAATRALHATRVVIAHRLSTVMDADRVLVLSHGQIVQQGTPAQLLAETEGLFRELVRRQLG</sequence>
<dbReference type="SMART" id="SM00382">
    <property type="entry name" value="AAA"/>
    <property type="match status" value="1"/>
</dbReference>
<keyword evidence="3" id="KW-1003">Cell membrane</keyword>
<dbReference type="InterPro" id="IPR011527">
    <property type="entry name" value="ABC1_TM_dom"/>
</dbReference>
<protein>
    <submittedName>
        <fullName evidence="14">NHLM bacteriocin system ABC transporter, ATP-binding protein</fullName>
    </submittedName>
</protein>
<keyword evidence="6 14" id="KW-0067">ATP-binding</keyword>
<dbReference type="GO" id="GO:0016887">
    <property type="term" value="F:ATP hydrolysis activity"/>
    <property type="evidence" value="ECO:0007669"/>
    <property type="project" value="InterPro"/>
</dbReference>
<dbReference type="PROSITE" id="PS50893">
    <property type="entry name" value="ABC_TRANSPORTER_2"/>
    <property type="match status" value="1"/>
</dbReference>
<organism evidence="14 15">
    <name type="scientific">Streptacidiphilus jiangxiensis</name>
    <dbReference type="NCBI Taxonomy" id="235985"/>
    <lineage>
        <taxon>Bacteria</taxon>
        <taxon>Bacillati</taxon>
        <taxon>Actinomycetota</taxon>
        <taxon>Actinomycetes</taxon>
        <taxon>Kitasatosporales</taxon>
        <taxon>Streptomycetaceae</taxon>
        <taxon>Streptacidiphilus</taxon>
    </lineage>
</organism>
<evidence type="ECO:0000256" key="7">
    <source>
        <dbReference type="ARBA" id="ARBA00022989"/>
    </source>
</evidence>
<feature type="compositionally biased region" description="Basic and acidic residues" evidence="10">
    <location>
        <begin position="250"/>
        <end position="271"/>
    </location>
</feature>
<evidence type="ECO:0000256" key="6">
    <source>
        <dbReference type="ARBA" id="ARBA00022840"/>
    </source>
</evidence>
<evidence type="ECO:0000313" key="15">
    <source>
        <dbReference type="Proteomes" id="UP000183015"/>
    </source>
</evidence>
<dbReference type="STRING" id="235985.SAMN05414137_11770"/>
<feature type="transmembrane region" description="Helical" evidence="11">
    <location>
        <begin position="459"/>
        <end position="479"/>
    </location>
</feature>
<evidence type="ECO:0000256" key="8">
    <source>
        <dbReference type="ARBA" id="ARBA00023136"/>
    </source>
</evidence>
<dbReference type="NCBIfam" id="TIGR03797">
    <property type="entry name" value="NHLM_micro_ABC2"/>
    <property type="match status" value="1"/>
</dbReference>
<dbReference type="InterPro" id="IPR022515">
    <property type="entry name" value="NHPM_micro_ABC2"/>
</dbReference>
<dbReference type="InterPro" id="IPR003593">
    <property type="entry name" value="AAA+_ATPase"/>
</dbReference>
<dbReference type="InterPro" id="IPR036640">
    <property type="entry name" value="ABC1_TM_sf"/>
</dbReference>
<feature type="transmembrane region" description="Helical" evidence="11">
    <location>
        <begin position="533"/>
        <end position="556"/>
    </location>
</feature>
<dbReference type="Pfam" id="PF00005">
    <property type="entry name" value="ABC_tran"/>
    <property type="match status" value="1"/>
</dbReference>
<feature type="transmembrane region" description="Helical" evidence="11">
    <location>
        <begin position="562"/>
        <end position="583"/>
    </location>
</feature>
<dbReference type="Gene3D" id="1.20.1560.10">
    <property type="entry name" value="ABC transporter type 1, transmembrane domain"/>
    <property type="match status" value="1"/>
</dbReference>
<evidence type="ECO:0000256" key="3">
    <source>
        <dbReference type="ARBA" id="ARBA00022475"/>
    </source>
</evidence>
<comment type="subcellular location">
    <subcellularLocation>
        <location evidence="1">Cell membrane</location>
        <topology evidence="1">Multi-pass membrane protein</topology>
    </subcellularLocation>
</comment>
<dbReference type="CDD" id="cd07346">
    <property type="entry name" value="ABC_6TM_exporters"/>
    <property type="match status" value="1"/>
</dbReference>
<feature type="domain" description="ABC transmembrane type-1" evidence="13">
    <location>
        <begin position="426"/>
        <end position="704"/>
    </location>
</feature>
<accession>A0A1H7V4E7</accession>
<dbReference type="RefSeq" id="WP_042443248.1">
    <property type="nucleotide sequence ID" value="NZ_BBPN01000004.1"/>
</dbReference>
<proteinExistence type="inferred from homology"/>
<dbReference type="InterPro" id="IPR017871">
    <property type="entry name" value="ABC_transporter-like_CS"/>
</dbReference>